<dbReference type="GeneID" id="85363313"/>
<protein>
    <recommendedName>
        <fullName evidence="3">RNase H type-1 domain-containing protein</fullName>
    </recommendedName>
</protein>
<accession>A0AA39JP68</accession>
<dbReference type="AlphaFoldDB" id="A0AA39JP68"/>
<reference evidence="1" key="1">
    <citation type="submission" date="2023-06" db="EMBL/GenBank/DDBJ databases">
        <authorList>
            <consortium name="Lawrence Berkeley National Laboratory"/>
            <person name="Ahrendt S."/>
            <person name="Sahu N."/>
            <person name="Indic B."/>
            <person name="Wong-Bajracharya J."/>
            <person name="Merenyi Z."/>
            <person name="Ke H.-M."/>
            <person name="Monk M."/>
            <person name="Kocsube S."/>
            <person name="Drula E."/>
            <person name="Lipzen A."/>
            <person name="Balint B."/>
            <person name="Henrissat B."/>
            <person name="Andreopoulos B."/>
            <person name="Martin F.M."/>
            <person name="Harder C.B."/>
            <person name="Rigling D."/>
            <person name="Ford K.L."/>
            <person name="Foster G.D."/>
            <person name="Pangilinan J."/>
            <person name="Papanicolaou A."/>
            <person name="Barry K."/>
            <person name="LaButti K."/>
            <person name="Viragh M."/>
            <person name="Koriabine M."/>
            <person name="Yan M."/>
            <person name="Riley R."/>
            <person name="Champramary S."/>
            <person name="Plett K.L."/>
            <person name="Tsai I.J."/>
            <person name="Slot J."/>
            <person name="Sipos G."/>
            <person name="Plett J."/>
            <person name="Nagy L.G."/>
            <person name="Grigoriev I.V."/>
        </authorList>
    </citation>
    <scope>NUCLEOTIDE SEQUENCE</scope>
    <source>
        <strain evidence="1">CCBAS 213</strain>
    </source>
</reference>
<sequence>MHAILTPFENQHSPLKVAKTLIKPKDSTKYLGVHINKKLNFKEHMEYTIGKGVTAASALTQLTNTTSGLMVSRMEYALPVWYNLIHEDEERCQGAVGMARKMSKPQCLACKVMASGLRLMSMETLGYHINVLPTHLCMNLAAYKFAVRLCTLSPSHSLQKVVTHCKQVSCFHWSLIHYLMAAFEDLHKVWKTISAGRADMIRSTALKFSMADFKKSAEQDVAKFLKGDHYIYSDRSGFKAKIGMAAWMQPLESAPNGEVLHCLHLGPETHHTVFEVELVGTLLAIDIIKSTSHLTKATILLDSQAAILVLQSGNTKLGK</sequence>
<dbReference type="Proteomes" id="UP001175211">
    <property type="component" value="Unassembled WGS sequence"/>
</dbReference>
<name>A0AA39JP68_ARMTA</name>
<dbReference type="InterPro" id="IPR036397">
    <property type="entry name" value="RNaseH_sf"/>
</dbReference>
<dbReference type="EMBL" id="JAUEPS010000052">
    <property type="protein sequence ID" value="KAK0444924.1"/>
    <property type="molecule type" value="Genomic_DNA"/>
</dbReference>
<proteinExistence type="predicted"/>
<dbReference type="Gene3D" id="3.30.420.10">
    <property type="entry name" value="Ribonuclease H-like superfamily/Ribonuclease H"/>
    <property type="match status" value="1"/>
</dbReference>
<evidence type="ECO:0000313" key="1">
    <source>
        <dbReference type="EMBL" id="KAK0444924.1"/>
    </source>
</evidence>
<keyword evidence="2" id="KW-1185">Reference proteome</keyword>
<evidence type="ECO:0008006" key="3">
    <source>
        <dbReference type="Google" id="ProtNLM"/>
    </source>
</evidence>
<dbReference type="GO" id="GO:0003676">
    <property type="term" value="F:nucleic acid binding"/>
    <property type="evidence" value="ECO:0007669"/>
    <property type="project" value="InterPro"/>
</dbReference>
<organism evidence="1 2">
    <name type="scientific">Armillaria tabescens</name>
    <name type="common">Ringless honey mushroom</name>
    <name type="synonym">Agaricus tabescens</name>
    <dbReference type="NCBI Taxonomy" id="1929756"/>
    <lineage>
        <taxon>Eukaryota</taxon>
        <taxon>Fungi</taxon>
        <taxon>Dikarya</taxon>
        <taxon>Basidiomycota</taxon>
        <taxon>Agaricomycotina</taxon>
        <taxon>Agaricomycetes</taxon>
        <taxon>Agaricomycetidae</taxon>
        <taxon>Agaricales</taxon>
        <taxon>Marasmiineae</taxon>
        <taxon>Physalacriaceae</taxon>
        <taxon>Desarmillaria</taxon>
    </lineage>
</organism>
<gene>
    <name evidence="1" type="ORF">EV420DRAFT_1721464</name>
</gene>
<comment type="caution">
    <text evidence="1">The sequence shown here is derived from an EMBL/GenBank/DDBJ whole genome shotgun (WGS) entry which is preliminary data.</text>
</comment>
<evidence type="ECO:0000313" key="2">
    <source>
        <dbReference type="Proteomes" id="UP001175211"/>
    </source>
</evidence>
<dbReference type="RefSeq" id="XP_060325271.1">
    <property type="nucleotide sequence ID" value="XM_060479765.1"/>
</dbReference>